<feature type="binding site" description="axial binding residue" evidence="8">
    <location>
        <position position="433"/>
    </location>
    <ligand>
        <name>heme</name>
        <dbReference type="ChEBI" id="CHEBI:30413"/>
    </ligand>
    <ligandPart>
        <name>Fe</name>
        <dbReference type="ChEBI" id="CHEBI:18248"/>
    </ligandPart>
</feature>
<dbReference type="PANTHER" id="PTHR24305">
    <property type="entry name" value="CYTOCHROME P450"/>
    <property type="match status" value="1"/>
</dbReference>
<dbReference type="CDD" id="cd11058">
    <property type="entry name" value="CYP60B-like"/>
    <property type="match status" value="1"/>
</dbReference>
<proteinExistence type="inferred from homology"/>
<dbReference type="GO" id="GO:0020037">
    <property type="term" value="F:heme binding"/>
    <property type="evidence" value="ECO:0007669"/>
    <property type="project" value="InterPro"/>
</dbReference>
<keyword evidence="6 8" id="KW-0408">Iron</keyword>
<evidence type="ECO:0000313" key="12">
    <source>
        <dbReference type="Proteomes" id="UP001232148"/>
    </source>
</evidence>
<dbReference type="GO" id="GO:0005506">
    <property type="term" value="F:iron ion binding"/>
    <property type="evidence" value="ECO:0007669"/>
    <property type="project" value="InterPro"/>
</dbReference>
<dbReference type="EMBL" id="MU843026">
    <property type="protein sequence ID" value="KAK2022784.1"/>
    <property type="molecule type" value="Genomic_DNA"/>
</dbReference>
<accession>A0AAD9LVK5</accession>
<reference evidence="11" key="1">
    <citation type="submission" date="2021-06" db="EMBL/GenBank/DDBJ databases">
        <title>Comparative genomics, transcriptomics and evolutionary studies reveal genomic signatures of adaptation to plant cell wall in hemibiotrophic fungi.</title>
        <authorList>
            <consortium name="DOE Joint Genome Institute"/>
            <person name="Baroncelli R."/>
            <person name="Diaz J.F."/>
            <person name="Benocci T."/>
            <person name="Peng M."/>
            <person name="Battaglia E."/>
            <person name="Haridas S."/>
            <person name="Andreopoulos W."/>
            <person name="Labutti K."/>
            <person name="Pangilinan J."/>
            <person name="Floch G.L."/>
            <person name="Makela M.R."/>
            <person name="Henrissat B."/>
            <person name="Grigoriev I.V."/>
            <person name="Crouch J.A."/>
            <person name="De Vries R.P."/>
            <person name="Sukno S.A."/>
            <person name="Thon M.R."/>
        </authorList>
    </citation>
    <scope>NUCLEOTIDE SEQUENCE</scope>
    <source>
        <strain evidence="11">MAFF235873</strain>
    </source>
</reference>
<protein>
    <submittedName>
        <fullName evidence="11">Cytochrome P450</fullName>
    </submittedName>
</protein>
<keyword evidence="12" id="KW-1185">Reference proteome</keyword>
<dbReference type="Proteomes" id="UP001232148">
    <property type="component" value="Unassembled WGS sequence"/>
</dbReference>
<evidence type="ECO:0000256" key="6">
    <source>
        <dbReference type="ARBA" id="ARBA00023004"/>
    </source>
</evidence>
<gene>
    <name evidence="11" type="ORF">LX32DRAFT_602183</name>
</gene>
<evidence type="ECO:0000256" key="10">
    <source>
        <dbReference type="SAM" id="MobiDB-lite"/>
    </source>
</evidence>
<evidence type="ECO:0000313" key="11">
    <source>
        <dbReference type="EMBL" id="KAK2022784.1"/>
    </source>
</evidence>
<dbReference type="SUPFAM" id="SSF48264">
    <property type="entry name" value="Cytochrome P450"/>
    <property type="match status" value="1"/>
</dbReference>
<organism evidence="11 12">
    <name type="scientific">Colletotrichum zoysiae</name>
    <dbReference type="NCBI Taxonomy" id="1216348"/>
    <lineage>
        <taxon>Eukaryota</taxon>
        <taxon>Fungi</taxon>
        <taxon>Dikarya</taxon>
        <taxon>Ascomycota</taxon>
        <taxon>Pezizomycotina</taxon>
        <taxon>Sordariomycetes</taxon>
        <taxon>Hypocreomycetidae</taxon>
        <taxon>Glomerellales</taxon>
        <taxon>Glomerellaceae</taxon>
        <taxon>Colletotrichum</taxon>
        <taxon>Colletotrichum graminicola species complex</taxon>
    </lineage>
</organism>
<evidence type="ECO:0000256" key="9">
    <source>
        <dbReference type="RuleBase" id="RU000461"/>
    </source>
</evidence>
<comment type="cofactor">
    <cofactor evidence="1 8">
        <name>heme</name>
        <dbReference type="ChEBI" id="CHEBI:30413"/>
    </cofactor>
</comment>
<feature type="compositionally biased region" description="Basic and acidic residues" evidence="10">
    <location>
        <begin position="82"/>
        <end position="104"/>
    </location>
</feature>
<evidence type="ECO:0000256" key="7">
    <source>
        <dbReference type="ARBA" id="ARBA00023033"/>
    </source>
</evidence>
<keyword evidence="4 8" id="KW-0479">Metal-binding</keyword>
<keyword evidence="3 8" id="KW-0349">Heme</keyword>
<evidence type="ECO:0000256" key="3">
    <source>
        <dbReference type="ARBA" id="ARBA00022617"/>
    </source>
</evidence>
<dbReference type="Gene3D" id="1.10.630.10">
    <property type="entry name" value="Cytochrome P450"/>
    <property type="match status" value="1"/>
</dbReference>
<dbReference type="PANTHER" id="PTHR24305:SF230">
    <property type="entry name" value="P450, PUTATIVE (EUROFUNG)-RELATED"/>
    <property type="match status" value="1"/>
</dbReference>
<keyword evidence="7 9" id="KW-0503">Monooxygenase</keyword>
<dbReference type="PRINTS" id="PR00463">
    <property type="entry name" value="EP450I"/>
</dbReference>
<dbReference type="AlphaFoldDB" id="A0AAD9LVK5"/>
<dbReference type="InterPro" id="IPR036396">
    <property type="entry name" value="Cyt_P450_sf"/>
</dbReference>
<keyword evidence="5 9" id="KW-0560">Oxidoreductase</keyword>
<evidence type="ECO:0000256" key="4">
    <source>
        <dbReference type="ARBA" id="ARBA00022723"/>
    </source>
</evidence>
<dbReference type="PRINTS" id="PR00385">
    <property type="entry name" value="P450"/>
</dbReference>
<feature type="region of interest" description="Disordered" evidence="10">
    <location>
        <begin position="82"/>
        <end position="108"/>
    </location>
</feature>
<dbReference type="InterPro" id="IPR002401">
    <property type="entry name" value="Cyt_P450_E_grp-I"/>
</dbReference>
<evidence type="ECO:0000256" key="5">
    <source>
        <dbReference type="ARBA" id="ARBA00023002"/>
    </source>
</evidence>
<dbReference type="InterPro" id="IPR050121">
    <property type="entry name" value="Cytochrome_P450_monoxygenase"/>
</dbReference>
<dbReference type="GO" id="GO:0004497">
    <property type="term" value="F:monooxygenase activity"/>
    <property type="evidence" value="ECO:0007669"/>
    <property type="project" value="UniProtKB-KW"/>
</dbReference>
<dbReference type="PROSITE" id="PS00086">
    <property type="entry name" value="CYTOCHROME_P450"/>
    <property type="match status" value="1"/>
</dbReference>
<dbReference type="InterPro" id="IPR001128">
    <property type="entry name" value="Cyt_P450"/>
</dbReference>
<name>A0AAD9LVK5_9PEZI</name>
<dbReference type="InterPro" id="IPR017972">
    <property type="entry name" value="Cyt_P450_CS"/>
</dbReference>
<sequence>MSLVILAPAAAVVGLLAYLLGYAIYELVFSPLSKIPGPKIWAVSYIPYVRLYTSGHAHRMILKLHQQYGPVVRVGPTHVSIHHPDAHESVKSNHKSEENPKDPLHNANNRLNIMGSTRVDHQRYRRVLAHGFSAQTMLDQQPIIRGYVDKLIQRLHEASKTNNGPIDLEKWFNFTTFDIIGDLTFGEPFGCLEDGTYHPWIDIMFKSVKNMSFLTATSRLSWLAPLFRKTIPKNVASKLAENQALTREKVKKRMELGTARPDFMDSMIRKSETAGSAMSFPELTSNAFALITAGSETTATALTATTYFLATNPDCLKKLTAEVLSTFSSESEIDLLSVQKLPYMTAILTESMRLYPPAPGSQPRMAKQGGTEILGYFIPEGTTIDTWQWALYHNPEHFSRVEEFIPERWLGDPRFDNDAKKVVQPFSIGYRNCIGKNLANAEMRLVLSRLIWNFEIRAAEGIHKFYEESEVHLLWQKGPMKVYLTPRTR</sequence>
<evidence type="ECO:0000256" key="2">
    <source>
        <dbReference type="ARBA" id="ARBA00010617"/>
    </source>
</evidence>
<evidence type="ECO:0000256" key="8">
    <source>
        <dbReference type="PIRSR" id="PIRSR602401-1"/>
    </source>
</evidence>
<comment type="caution">
    <text evidence="11">The sequence shown here is derived from an EMBL/GenBank/DDBJ whole genome shotgun (WGS) entry which is preliminary data.</text>
</comment>
<comment type="similarity">
    <text evidence="2 9">Belongs to the cytochrome P450 family.</text>
</comment>
<dbReference type="Pfam" id="PF00067">
    <property type="entry name" value="p450"/>
    <property type="match status" value="1"/>
</dbReference>
<dbReference type="GO" id="GO:0016705">
    <property type="term" value="F:oxidoreductase activity, acting on paired donors, with incorporation or reduction of molecular oxygen"/>
    <property type="evidence" value="ECO:0007669"/>
    <property type="project" value="InterPro"/>
</dbReference>
<evidence type="ECO:0000256" key="1">
    <source>
        <dbReference type="ARBA" id="ARBA00001971"/>
    </source>
</evidence>